<accession>A0ACC2XT33</accession>
<sequence length="931" mass="101937">MHRRTTSSPQQSWQGLGVSRRDSDFPPLDSADDATGARQYGEDEPDNEHERYDGGMSPSSSVGAPSNLHEPGSIPATEAARSRSFKALRTAKACDFITRGVVDPTCIRPVSFNTIHIAKLTGILASPDHRYVKSGARNGQSVIPKNPRGRPMTTDIGNWAIRQQSSDVGADNMAGPGGSSSNNPGTAHTKRRRHSSSPDVRDAVNQANGTFSNARTQLPVLDPNLAPAAFYHDVRRGAPKDSRTFEVSDVRFPYMASNAGQHLMQAPIDTMGSVPSQSGQPLFTTYKDISDAYTLPRISDTTQASSSKTKDTPSSIQAISAGLMSAPTTTSTPRSGSGQSGLPGVMPLDYGTKNAPYGGPEVTRTVSWVVIHGHAAFSASHGPGSPSRLPMSADMTVGTQSGDVKSKYADLGLHVAFQISTYSTSTQRNTGEREQTQRAWLRSQRTPDTIFGAEADALGNAGITTVQHGKGVSNALWWGPTSFLSLQDRLIQVLKARGQVEPQIDPDLMTTAPEGGSSVDRDSQSDSDDARSNYTVWRWGCNKLIFGTKPQVDETVIPIDPLFLPSQLAHRFFRAYVVTIHIMYPVMDIDEVRGSISVAYAGGVDYRSDKGTQPSKMARSLHQARNLMVLALGAQIEGGDGDAHCPKDIARAWSTKLADRAHNILLETRDNGGVEAVRIWILYTVFLGNYGQVAEQYLAIGHASRLVLSLGLHRDSTCRQDQRLRVVFWTTYVLEKTISLWQGRPSCLNVRGEIDTFLPLSDQDSKINALRTVVDLVDFVDNVQAIYFNHDRDASRISAIDKVNEVFEELEALRRSVPEEMLDFHSPDPDSPGILLAVDTPEGEMALFKFRLCLLYHNIRMLATLPLLSYIVWQDVTKQPFTANPEAVRIAAECVSSAENTILAFQVYMAQIPYLPFVSIVGVRRDMQWFR</sequence>
<organism evidence="1 2">
    <name type="scientific">Naganishia onofrii</name>
    <dbReference type="NCBI Taxonomy" id="1851511"/>
    <lineage>
        <taxon>Eukaryota</taxon>
        <taxon>Fungi</taxon>
        <taxon>Dikarya</taxon>
        <taxon>Basidiomycota</taxon>
        <taxon>Agaricomycotina</taxon>
        <taxon>Tremellomycetes</taxon>
        <taxon>Filobasidiales</taxon>
        <taxon>Filobasidiaceae</taxon>
        <taxon>Naganishia</taxon>
    </lineage>
</organism>
<gene>
    <name evidence="1" type="ORF">QFC24_001833</name>
</gene>
<proteinExistence type="predicted"/>
<dbReference type="EMBL" id="JASBWV010000004">
    <property type="protein sequence ID" value="KAJ9126801.1"/>
    <property type="molecule type" value="Genomic_DNA"/>
</dbReference>
<reference evidence="1" key="1">
    <citation type="submission" date="2023-04" db="EMBL/GenBank/DDBJ databases">
        <title>Draft Genome sequencing of Naganishia species isolated from polar environments using Oxford Nanopore Technology.</title>
        <authorList>
            <person name="Leo P."/>
            <person name="Venkateswaran K."/>
        </authorList>
    </citation>
    <scope>NUCLEOTIDE SEQUENCE</scope>
    <source>
        <strain evidence="1">DBVPG 5303</strain>
    </source>
</reference>
<evidence type="ECO:0000313" key="2">
    <source>
        <dbReference type="Proteomes" id="UP001234202"/>
    </source>
</evidence>
<keyword evidence="2" id="KW-1185">Reference proteome</keyword>
<comment type="caution">
    <text evidence="1">The sequence shown here is derived from an EMBL/GenBank/DDBJ whole genome shotgun (WGS) entry which is preliminary data.</text>
</comment>
<name>A0ACC2XT33_9TREE</name>
<evidence type="ECO:0000313" key="1">
    <source>
        <dbReference type="EMBL" id="KAJ9126801.1"/>
    </source>
</evidence>
<protein>
    <submittedName>
        <fullName evidence="1">Uncharacterized protein</fullName>
    </submittedName>
</protein>
<dbReference type="Proteomes" id="UP001234202">
    <property type="component" value="Unassembled WGS sequence"/>
</dbReference>